<dbReference type="PIRSF" id="PIRSF005739">
    <property type="entry name" value="O-mtase"/>
    <property type="match status" value="1"/>
</dbReference>
<evidence type="ECO:0000256" key="1">
    <source>
        <dbReference type="ARBA" id="ARBA00022603"/>
    </source>
</evidence>
<accession>A0A6A6ITI5</accession>
<dbReference type="RefSeq" id="XP_033688653.1">
    <property type="nucleotide sequence ID" value="XM_033834719.1"/>
</dbReference>
<dbReference type="EMBL" id="ML987191">
    <property type="protein sequence ID" value="KAF2253649.1"/>
    <property type="molecule type" value="Genomic_DNA"/>
</dbReference>
<keyword evidence="3" id="KW-0949">S-adenosyl-L-methionine</keyword>
<keyword evidence="7" id="KW-1185">Reference proteome</keyword>
<proteinExistence type="predicted"/>
<gene>
    <name evidence="6" type="ORF">BU26DRAFT_588688</name>
</gene>
<feature type="domain" description="O-methyltransferase C-terminal" evidence="5">
    <location>
        <begin position="228"/>
        <end position="383"/>
    </location>
</feature>
<dbReference type="Proteomes" id="UP000800094">
    <property type="component" value="Unassembled WGS sequence"/>
</dbReference>
<dbReference type="AlphaFoldDB" id="A0A6A6ITI5"/>
<name>A0A6A6ITI5_9PLEO</name>
<evidence type="ECO:0000256" key="3">
    <source>
        <dbReference type="ARBA" id="ARBA00022691"/>
    </source>
</evidence>
<dbReference type="GeneID" id="54588049"/>
<protein>
    <submittedName>
        <fullName evidence="6">Sterigmatocystin 8-O-methyltransferase</fullName>
    </submittedName>
</protein>
<keyword evidence="1 6" id="KW-0489">Methyltransferase</keyword>
<dbReference type="SUPFAM" id="SSF46785">
    <property type="entry name" value="Winged helix' DNA-binding domain"/>
    <property type="match status" value="1"/>
</dbReference>
<dbReference type="PROSITE" id="PS51683">
    <property type="entry name" value="SAM_OMT_II"/>
    <property type="match status" value="1"/>
</dbReference>
<sequence length="408" mass="45537">MTQVNNLKNSSEGDRAAALVAELGQITSDSINNDEEARHTALELSKKLTATLEGPVNRATELVFKPFVSIAARIAVGMDLFKPIVERHGSISSKELAKITGGQEGLISRILRVLASVCFLEQTGPYEWRANETTKAMATPQVAAGHVFVYDALVSAAIKAPKYLSETGYTVPTEPNDGFIQYANQTKLHIFDWLASQTSIFQAFNVFMGNTLGDHDYWYDWYDVKGRLLDGFDKEKSETLLVDVAGGKGHDIQAFYERFGKKGELVLQETPAVLAGIKEEDLTPEVKRMEYDFFTPNPIKGARVYFLHHIFHDWSDKYSHLILKQIYEAMTPNYSKLLIHELVLPDMGATEIQARFDMALMTFNAGIERSRTEWTTLLEDAGFVITGMWGFPDKDGIVEAEVAVPAHA</sequence>
<evidence type="ECO:0000259" key="5">
    <source>
        <dbReference type="Pfam" id="PF00891"/>
    </source>
</evidence>
<evidence type="ECO:0000256" key="4">
    <source>
        <dbReference type="PIRSR" id="PIRSR005739-1"/>
    </source>
</evidence>
<dbReference type="PANTHER" id="PTHR43712:SF1">
    <property type="entry name" value="HYPOTHETICAL O-METHYLTRANSFERASE (EUROFUNG)-RELATED"/>
    <property type="match status" value="1"/>
</dbReference>
<feature type="active site" description="Proton acceptor" evidence="4">
    <location>
        <position position="312"/>
    </location>
</feature>
<evidence type="ECO:0000256" key="2">
    <source>
        <dbReference type="ARBA" id="ARBA00022679"/>
    </source>
</evidence>
<dbReference type="Gene3D" id="3.40.50.150">
    <property type="entry name" value="Vaccinia Virus protein VP39"/>
    <property type="match status" value="1"/>
</dbReference>
<evidence type="ECO:0000313" key="6">
    <source>
        <dbReference type="EMBL" id="KAF2253649.1"/>
    </source>
</evidence>
<dbReference type="InterPro" id="IPR036388">
    <property type="entry name" value="WH-like_DNA-bd_sf"/>
</dbReference>
<dbReference type="SUPFAM" id="SSF53335">
    <property type="entry name" value="S-adenosyl-L-methionine-dependent methyltransferases"/>
    <property type="match status" value="1"/>
</dbReference>
<dbReference type="InterPro" id="IPR036390">
    <property type="entry name" value="WH_DNA-bd_sf"/>
</dbReference>
<dbReference type="GO" id="GO:0032259">
    <property type="term" value="P:methylation"/>
    <property type="evidence" value="ECO:0007669"/>
    <property type="project" value="UniProtKB-KW"/>
</dbReference>
<reference evidence="6" key="1">
    <citation type="journal article" date="2020" name="Stud. Mycol.">
        <title>101 Dothideomycetes genomes: a test case for predicting lifestyles and emergence of pathogens.</title>
        <authorList>
            <person name="Haridas S."/>
            <person name="Albert R."/>
            <person name="Binder M."/>
            <person name="Bloem J."/>
            <person name="Labutti K."/>
            <person name="Salamov A."/>
            <person name="Andreopoulos B."/>
            <person name="Baker S."/>
            <person name="Barry K."/>
            <person name="Bills G."/>
            <person name="Bluhm B."/>
            <person name="Cannon C."/>
            <person name="Castanera R."/>
            <person name="Culley D."/>
            <person name="Daum C."/>
            <person name="Ezra D."/>
            <person name="Gonzalez J."/>
            <person name="Henrissat B."/>
            <person name="Kuo A."/>
            <person name="Liang C."/>
            <person name="Lipzen A."/>
            <person name="Lutzoni F."/>
            <person name="Magnuson J."/>
            <person name="Mondo S."/>
            <person name="Nolan M."/>
            <person name="Ohm R."/>
            <person name="Pangilinan J."/>
            <person name="Park H.-J."/>
            <person name="Ramirez L."/>
            <person name="Alfaro M."/>
            <person name="Sun H."/>
            <person name="Tritt A."/>
            <person name="Yoshinaga Y."/>
            <person name="Zwiers L.-H."/>
            <person name="Turgeon B."/>
            <person name="Goodwin S."/>
            <person name="Spatafora J."/>
            <person name="Crous P."/>
            <person name="Grigoriev I."/>
        </authorList>
    </citation>
    <scope>NUCLEOTIDE SEQUENCE</scope>
    <source>
        <strain evidence="6">CBS 122368</strain>
    </source>
</reference>
<dbReference type="OrthoDB" id="1535081at2759"/>
<dbReference type="PANTHER" id="PTHR43712">
    <property type="entry name" value="PUTATIVE (AFU_ORTHOLOGUE AFUA_4G14580)-RELATED"/>
    <property type="match status" value="1"/>
</dbReference>
<dbReference type="InterPro" id="IPR001077">
    <property type="entry name" value="COMT_C"/>
</dbReference>
<dbReference type="Pfam" id="PF00891">
    <property type="entry name" value="Methyltransf_2"/>
    <property type="match status" value="1"/>
</dbReference>
<keyword evidence="2 6" id="KW-0808">Transferase</keyword>
<organism evidence="6 7">
    <name type="scientific">Trematosphaeria pertusa</name>
    <dbReference type="NCBI Taxonomy" id="390896"/>
    <lineage>
        <taxon>Eukaryota</taxon>
        <taxon>Fungi</taxon>
        <taxon>Dikarya</taxon>
        <taxon>Ascomycota</taxon>
        <taxon>Pezizomycotina</taxon>
        <taxon>Dothideomycetes</taxon>
        <taxon>Pleosporomycetidae</taxon>
        <taxon>Pleosporales</taxon>
        <taxon>Massarineae</taxon>
        <taxon>Trematosphaeriaceae</taxon>
        <taxon>Trematosphaeria</taxon>
    </lineage>
</organism>
<evidence type="ECO:0000313" key="7">
    <source>
        <dbReference type="Proteomes" id="UP000800094"/>
    </source>
</evidence>
<dbReference type="Gene3D" id="1.10.10.10">
    <property type="entry name" value="Winged helix-like DNA-binding domain superfamily/Winged helix DNA-binding domain"/>
    <property type="match status" value="1"/>
</dbReference>
<dbReference type="InterPro" id="IPR029063">
    <property type="entry name" value="SAM-dependent_MTases_sf"/>
</dbReference>
<dbReference type="InterPro" id="IPR016461">
    <property type="entry name" value="COMT-like"/>
</dbReference>
<dbReference type="GO" id="GO:0008171">
    <property type="term" value="F:O-methyltransferase activity"/>
    <property type="evidence" value="ECO:0007669"/>
    <property type="project" value="InterPro"/>
</dbReference>